<reference evidence="2 3" key="1">
    <citation type="journal article" date="2021" name="Environ. Microbiol.">
        <title>Genetic insights into the dark matter of the mammalian gut microbiota through targeted genome reconstruction.</title>
        <authorList>
            <person name="Lugli G.A."/>
            <person name="Alessandri G."/>
            <person name="Milani C."/>
            <person name="Viappiani A."/>
            <person name="Fontana F."/>
            <person name="Tarracchini C."/>
            <person name="Mancabelli L."/>
            <person name="Argentini C."/>
            <person name="Ruiz L."/>
            <person name="Margolles A."/>
            <person name="van Sinderen D."/>
            <person name="Turroni F."/>
            <person name="Ventura M."/>
        </authorList>
    </citation>
    <scope>NUCLEOTIDE SEQUENCE [LARGE SCALE GENOMIC DNA]</scope>
    <source>
        <strain evidence="2 3">MA1</strain>
    </source>
</reference>
<feature type="transmembrane region" description="Helical" evidence="1">
    <location>
        <begin position="88"/>
        <end position="111"/>
    </location>
</feature>
<accession>A0ABS9VY56</accession>
<dbReference type="RefSeq" id="WP_241515009.1">
    <property type="nucleotide sequence ID" value="NZ_JAFEJT020000077.1"/>
</dbReference>
<feature type="transmembrane region" description="Helical" evidence="1">
    <location>
        <begin position="195"/>
        <end position="218"/>
    </location>
</feature>
<evidence type="ECO:0000256" key="1">
    <source>
        <dbReference type="SAM" id="Phobius"/>
    </source>
</evidence>
<organism evidence="2 3">
    <name type="scientific">Bifidobacterium amazonense</name>
    <dbReference type="NCBI Taxonomy" id="2809027"/>
    <lineage>
        <taxon>Bacteria</taxon>
        <taxon>Bacillati</taxon>
        <taxon>Actinomycetota</taxon>
        <taxon>Actinomycetes</taxon>
        <taxon>Bifidobacteriales</taxon>
        <taxon>Bifidobacteriaceae</taxon>
        <taxon>Bifidobacterium</taxon>
    </lineage>
</organism>
<proteinExistence type="predicted"/>
<dbReference type="EMBL" id="JAFEJT020000077">
    <property type="protein sequence ID" value="MCH9277052.1"/>
    <property type="molecule type" value="Genomic_DNA"/>
</dbReference>
<name>A0ABS9VY56_9BIFI</name>
<sequence>MTEDQQGRNGLDSRSTATADAVPSGAHASFAGRYAAGFALLPLMVVLVLAFGGAGTTGLAVWTAVLMIAFLICSPLRDGIPGRVIAEIAGVASFCFACYPGLLSWAMFGLFGDRTPGVSASALDQFAWFAGVGGLLIALIVVSFIRQMARAERSHLIRGLSHSVLDGVAMIAAPGWLFLPGYMALPDAGASNTAMFLSAIIVILLMLALVVASNWWMAEADPDEHARAPWLGIIVLPALLSAPLIPLASSIAALLG</sequence>
<keyword evidence="1" id="KW-1133">Transmembrane helix</keyword>
<gene>
    <name evidence="2" type="ORF">JS533_012385</name>
</gene>
<keyword evidence="1" id="KW-0812">Transmembrane</keyword>
<dbReference type="Proteomes" id="UP000710815">
    <property type="component" value="Unassembled WGS sequence"/>
</dbReference>
<reference evidence="2 3" key="2">
    <citation type="journal article" date="2021" name="Syst. Appl. Microbiol.">
        <title>Phylogenetic classification of ten novel species belonging to the genus Bifidobacterium comprising B. phasiani sp. nov., B. pongonis sp. nov., B. saguinibicoloris sp. nov., B. colobi sp. nov., B. simiiventris sp. nov., B. santillanense sp. nov., B. miconis sp. nov., B. amazonense sp. nov., B. pluvialisilvae sp. nov., and B. miconisargentati sp. nov.</title>
        <authorList>
            <person name="Lugli G.A."/>
            <person name="Calvete-Torre I."/>
            <person name="Alessandri G."/>
            <person name="Milani C."/>
            <person name="Turroni F."/>
            <person name="Laiolo P."/>
            <person name="Ossiprandi M.C."/>
            <person name="Margolles A."/>
            <person name="Ruiz L."/>
            <person name="Ventura M."/>
        </authorList>
    </citation>
    <scope>NUCLEOTIDE SEQUENCE [LARGE SCALE GENOMIC DNA]</scope>
    <source>
        <strain evidence="2 3">MA1</strain>
    </source>
</reference>
<feature type="transmembrane region" description="Helical" evidence="1">
    <location>
        <begin position="230"/>
        <end position="255"/>
    </location>
</feature>
<feature type="transmembrane region" description="Helical" evidence="1">
    <location>
        <begin position="34"/>
        <end position="53"/>
    </location>
</feature>
<keyword evidence="1" id="KW-0472">Membrane</keyword>
<comment type="caution">
    <text evidence="2">The sequence shown here is derived from an EMBL/GenBank/DDBJ whole genome shotgun (WGS) entry which is preliminary data.</text>
</comment>
<feature type="transmembrane region" description="Helical" evidence="1">
    <location>
        <begin position="165"/>
        <end position="183"/>
    </location>
</feature>
<feature type="transmembrane region" description="Helical" evidence="1">
    <location>
        <begin position="126"/>
        <end position="145"/>
    </location>
</feature>
<protein>
    <submittedName>
        <fullName evidence="2">Uncharacterized protein</fullName>
    </submittedName>
</protein>
<evidence type="ECO:0000313" key="2">
    <source>
        <dbReference type="EMBL" id="MCH9277052.1"/>
    </source>
</evidence>
<keyword evidence="3" id="KW-1185">Reference proteome</keyword>
<feature type="transmembrane region" description="Helical" evidence="1">
    <location>
        <begin position="59"/>
        <end position="76"/>
    </location>
</feature>
<evidence type="ECO:0000313" key="3">
    <source>
        <dbReference type="Proteomes" id="UP000710815"/>
    </source>
</evidence>